<feature type="domain" description="C2H2-type" evidence="2">
    <location>
        <begin position="48"/>
        <end position="76"/>
    </location>
</feature>
<name>A0A8J5QVF7_9HYME</name>
<proteinExistence type="predicted"/>
<dbReference type="SMART" id="SM00355">
    <property type="entry name" value="ZnF_C2H2"/>
    <property type="match status" value="2"/>
</dbReference>
<dbReference type="PROSITE" id="PS50157">
    <property type="entry name" value="ZINC_FINGER_C2H2_2"/>
    <property type="match status" value="2"/>
</dbReference>
<dbReference type="Proteomes" id="UP000729913">
    <property type="component" value="Unassembled WGS sequence"/>
</dbReference>
<feature type="domain" description="C2H2-type" evidence="2">
    <location>
        <begin position="19"/>
        <end position="46"/>
    </location>
</feature>
<evidence type="ECO:0000313" key="4">
    <source>
        <dbReference type="Proteomes" id="UP000729913"/>
    </source>
</evidence>
<reference evidence="3" key="2">
    <citation type="submission" date="2021-04" db="EMBL/GenBank/DDBJ databases">
        <title>Genome-wide patterns of bracovirus chromosomal integration into multiple host tissues during parasitism.</title>
        <authorList>
            <person name="Chebbi M.A.C."/>
        </authorList>
    </citation>
    <scope>NUCLEOTIDE SEQUENCE</scope>
    <source>
        <tissue evidence="3">Whole body</tissue>
    </source>
</reference>
<protein>
    <recommendedName>
        <fullName evidence="2">C2H2-type domain-containing protein</fullName>
    </recommendedName>
</protein>
<dbReference type="OrthoDB" id="10004641at2759"/>
<dbReference type="GO" id="GO:0008270">
    <property type="term" value="F:zinc ion binding"/>
    <property type="evidence" value="ECO:0007669"/>
    <property type="project" value="UniProtKB-KW"/>
</dbReference>
<keyword evidence="1" id="KW-0479">Metal-binding</keyword>
<keyword evidence="4" id="KW-1185">Reference proteome</keyword>
<sequence length="82" mass="10251">MRYSYRWSHKKDDRKIPKFNCPRCLRRFFSHSGMNRHYRLECGDVPRFKCPYCEMRTKYTQAVYRHVRTKHRGMTPAFLRLF</sequence>
<accession>A0A8J5QVF7</accession>
<gene>
    <name evidence="3" type="ORF">G9C98_007946</name>
</gene>
<dbReference type="InterPro" id="IPR013087">
    <property type="entry name" value="Znf_C2H2_type"/>
</dbReference>
<evidence type="ECO:0000256" key="1">
    <source>
        <dbReference type="PROSITE-ProRule" id="PRU00042"/>
    </source>
</evidence>
<evidence type="ECO:0000259" key="2">
    <source>
        <dbReference type="PROSITE" id="PS50157"/>
    </source>
</evidence>
<dbReference type="EMBL" id="JAAOIC020000067">
    <property type="protein sequence ID" value="KAG8034870.1"/>
    <property type="molecule type" value="Genomic_DNA"/>
</dbReference>
<dbReference type="AlphaFoldDB" id="A0A8J5QVF7"/>
<organism evidence="3 4">
    <name type="scientific">Cotesia typhae</name>
    <dbReference type="NCBI Taxonomy" id="2053667"/>
    <lineage>
        <taxon>Eukaryota</taxon>
        <taxon>Metazoa</taxon>
        <taxon>Ecdysozoa</taxon>
        <taxon>Arthropoda</taxon>
        <taxon>Hexapoda</taxon>
        <taxon>Insecta</taxon>
        <taxon>Pterygota</taxon>
        <taxon>Neoptera</taxon>
        <taxon>Endopterygota</taxon>
        <taxon>Hymenoptera</taxon>
        <taxon>Apocrita</taxon>
        <taxon>Ichneumonoidea</taxon>
        <taxon>Braconidae</taxon>
        <taxon>Microgastrinae</taxon>
        <taxon>Cotesia</taxon>
    </lineage>
</organism>
<comment type="caution">
    <text evidence="3">The sequence shown here is derived from an EMBL/GenBank/DDBJ whole genome shotgun (WGS) entry which is preliminary data.</text>
</comment>
<evidence type="ECO:0000313" key="3">
    <source>
        <dbReference type="EMBL" id="KAG8034870.1"/>
    </source>
</evidence>
<keyword evidence="1" id="KW-0863">Zinc-finger</keyword>
<reference evidence="3" key="1">
    <citation type="submission" date="2020-03" db="EMBL/GenBank/DDBJ databases">
        <authorList>
            <person name="Chebbi M.A."/>
            <person name="Drezen J.M."/>
        </authorList>
    </citation>
    <scope>NUCLEOTIDE SEQUENCE</scope>
    <source>
        <tissue evidence="3">Whole body</tissue>
    </source>
</reference>
<keyword evidence="1" id="KW-0862">Zinc</keyword>